<evidence type="ECO:0000256" key="9">
    <source>
        <dbReference type="RuleBase" id="RU361169"/>
    </source>
</evidence>
<dbReference type="InterPro" id="IPR012334">
    <property type="entry name" value="Pectin_lyas_fold"/>
</dbReference>
<reference evidence="12" key="1">
    <citation type="submission" date="2017-01" db="EMBL/GenBank/DDBJ databases">
        <authorList>
            <person name="Varghese N."/>
            <person name="Submissions S."/>
        </authorList>
    </citation>
    <scope>NUCLEOTIDE SEQUENCE [LARGE SCALE GENOMIC DNA]</scope>
    <source>
        <strain evidence="12">DSM 15366</strain>
    </source>
</reference>
<keyword evidence="4" id="KW-0325">Glycoprotein</keyword>
<keyword evidence="3 9" id="KW-0378">Hydrolase</keyword>
<protein>
    <submittedName>
        <fullName evidence="11">Glycosyl hydrolases family 28</fullName>
    </submittedName>
</protein>
<keyword evidence="7" id="KW-0624">Polysaccharide degradation</keyword>
<evidence type="ECO:0000256" key="5">
    <source>
        <dbReference type="ARBA" id="ARBA00023277"/>
    </source>
</evidence>
<comment type="function">
    <text evidence="8">Pectinolytic enzyme involved in the degradation of xylogalacturonan (xga), a galacturonan backbone heavily substituted with xylose, and which is one important component of the hairy regions of pectin. Activity requires a galacturonic acid backbone substituted with xylose.</text>
</comment>
<evidence type="ECO:0000256" key="4">
    <source>
        <dbReference type="ARBA" id="ARBA00023180"/>
    </source>
</evidence>
<proteinExistence type="inferred from homology"/>
<dbReference type="GO" id="GO:0004650">
    <property type="term" value="F:polygalacturonase activity"/>
    <property type="evidence" value="ECO:0007669"/>
    <property type="project" value="InterPro"/>
</dbReference>
<keyword evidence="10" id="KW-0812">Transmembrane</keyword>
<dbReference type="SUPFAM" id="SSF51126">
    <property type="entry name" value="Pectin lyase-like"/>
    <property type="match status" value="1"/>
</dbReference>
<dbReference type="GO" id="GO:0000272">
    <property type="term" value="P:polysaccharide catabolic process"/>
    <property type="evidence" value="ECO:0007669"/>
    <property type="project" value="UniProtKB-KW"/>
</dbReference>
<evidence type="ECO:0000256" key="3">
    <source>
        <dbReference type="ARBA" id="ARBA00022801"/>
    </source>
</evidence>
<evidence type="ECO:0000256" key="8">
    <source>
        <dbReference type="ARBA" id="ARBA00037278"/>
    </source>
</evidence>
<evidence type="ECO:0000256" key="6">
    <source>
        <dbReference type="ARBA" id="ARBA00023295"/>
    </source>
</evidence>
<feature type="transmembrane region" description="Helical" evidence="10">
    <location>
        <begin position="7"/>
        <end position="27"/>
    </location>
</feature>
<accession>A0A1N6X6Z2</accession>
<keyword evidence="6 9" id="KW-0326">Glycosidase</keyword>
<dbReference type="Pfam" id="PF00295">
    <property type="entry name" value="Glyco_hydro_28"/>
    <property type="match status" value="1"/>
</dbReference>
<dbReference type="AlphaFoldDB" id="A0A1N6X6Z2"/>
<keyword evidence="10" id="KW-0472">Membrane</keyword>
<keyword evidence="10" id="KW-1133">Transmembrane helix</keyword>
<comment type="similarity">
    <text evidence="1 9">Belongs to the glycosyl hydrolase 28 family.</text>
</comment>
<keyword evidence="12" id="KW-1185">Reference proteome</keyword>
<dbReference type="RefSeq" id="WP_076548915.1">
    <property type="nucleotide sequence ID" value="NZ_FTMA01000005.1"/>
</dbReference>
<dbReference type="EMBL" id="FTMA01000005">
    <property type="protein sequence ID" value="SIQ98011.1"/>
    <property type="molecule type" value="Genomic_DNA"/>
</dbReference>
<dbReference type="Gene3D" id="2.160.20.10">
    <property type="entry name" value="Single-stranded right-handed beta-helix, Pectin lyase-like"/>
    <property type="match status" value="1"/>
</dbReference>
<name>A0A1N6X6Z2_9FLAO</name>
<dbReference type="PANTHER" id="PTHR31736:SF9">
    <property type="entry name" value="ENDO-XYLOGALACTURONAN HYDROLASE A-RELATED"/>
    <property type="match status" value="1"/>
</dbReference>
<evidence type="ECO:0000313" key="12">
    <source>
        <dbReference type="Proteomes" id="UP000186953"/>
    </source>
</evidence>
<dbReference type="InterPro" id="IPR011050">
    <property type="entry name" value="Pectin_lyase_fold/virulence"/>
</dbReference>
<gene>
    <name evidence="11" type="ORF">SAMN05421797_1058</name>
</gene>
<dbReference type="InterPro" id="IPR000743">
    <property type="entry name" value="Glyco_hydro_28"/>
</dbReference>
<dbReference type="OrthoDB" id="9795222at2"/>
<evidence type="ECO:0000256" key="7">
    <source>
        <dbReference type="ARBA" id="ARBA00023326"/>
    </source>
</evidence>
<keyword evidence="2" id="KW-0677">Repeat</keyword>
<keyword evidence="5" id="KW-0119">Carbohydrate metabolism</keyword>
<evidence type="ECO:0000313" key="11">
    <source>
        <dbReference type="EMBL" id="SIQ98011.1"/>
    </source>
</evidence>
<organism evidence="11 12">
    <name type="scientific">Maribacter ulvicola</name>
    <dbReference type="NCBI Taxonomy" id="228959"/>
    <lineage>
        <taxon>Bacteria</taxon>
        <taxon>Pseudomonadati</taxon>
        <taxon>Bacteroidota</taxon>
        <taxon>Flavobacteriia</taxon>
        <taxon>Flavobacteriales</taxon>
        <taxon>Flavobacteriaceae</taxon>
        <taxon>Maribacter</taxon>
    </lineage>
</organism>
<evidence type="ECO:0000256" key="1">
    <source>
        <dbReference type="ARBA" id="ARBA00008834"/>
    </source>
</evidence>
<evidence type="ECO:0000256" key="2">
    <source>
        <dbReference type="ARBA" id="ARBA00022737"/>
    </source>
</evidence>
<sequence>MRTKSHVYLKGIVVMLVFSIATCLNYSCKSQVENRYITYDGQAKSDTYQVTVNNDSVFVAKESFYGNKTFHTTQFAADTETVVRITSKDPINSFKIKPAYLNIKAVVKENELVFTLNKPEKLFIEINDYKPLCLFSTPTEQGIPDPNDLDVLYFKKGVHNVGVLRPKNNQTIYLEQGAIVKGRVYGENVKNITIKGRGIIDARGFTSKKDKICGLEFKNSDHIKIEGIGLRTGIWWQSLFLLCNDVDISHMNLMSFGENNDGIDIDGVTNFKVTNSFIGCGDDGFGWHALDAEANGEPDTANCIAENCVIYNAYAGNGIRLGASMETKLFKNITFKNIAVLDHVNAAIRSDHSDWAVFKNVKFENFYIEKPSRPIEIRIEKTGYSNNTGFKNERGHFDGLHFENIHANGGKIILEGYDETHLIENVSFTNCYNKDVKLKSTNDITINDFVRNISFK</sequence>
<dbReference type="Proteomes" id="UP000186953">
    <property type="component" value="Unassembled WGS sequence"/>
</dbReference>
<dbReference type="PANTHER" id="PTHR31736">
    <property type="match status" value="1"/>
</dbReference>
<dbReference type="STRING" id="228959.SAMN05421797_1058"/>
<evidence type="ECO:0000256" key="10">
    <source>
        <dbReference type="SAM" id="Phobius"/>
    </source>
</evidence>